<comment type="caution">
    <text evidence="1">The sequence shown here is derived from an EMBL/GenBank/DDBJ whole genome shotgun (WGS) entry which is preliminary data.</text>
</comment>
<organism evidence="1 2">
    <name type="scientific">Sphingomonas naasensis</name>
    <dbReference type="NCBI Taxonomy" id="1344951"/>
    <lineage>
        <taxon>Bacteria</taxon>
        <taxon>Pseudomonadati</taxon>
        <taxon>Pseudomonadota</taxon>
        <taxon>Alphaproteobacteria</taxon>
        <taxon>Sphingomonadales</taxon>
        <taxon>Sphingomonadaceae</taxon>
        <taxon>Sphingomonas</taxon>
    </lineage>
</organism>
<accession>A0A4S1W8Z0</accession>
<keyword evidence="2" id="KW-1185">Reference proteome</keyword>
<evidence type="ECO:0000313" key="2">
    <source>
        <dbReference type="Proteomes" id="UP000309848"/>
    </source>
</evidence>
<protein>
    <submittedName>
        <fullName evidence="1">Uncharacterized protein</fullName>
    </submittedName>
</protein>
<dbReference type="EMBL" id="SRXU01000010">
    <property type="protein sequence ID" value="TGX38295.1"/>
    <property type="molecule type" value="Genomic_DNA"/>
</dbReference>
<reference evidence="1 2" key="1">
    <citation type="submission" date="2019-04" db="EMBL/GenBank/DDBJ databases">
        <title>Sphingomonas psychrotolerans sp. nov., isolated from soil in the Tianshan Mountains, Xinjiang, China.</title>
        <authorList>
            <person name="Luo Y."/>
            <person name="Sheng H."/>
        </authorList>
    </citation>
    <scope>NUCLEOTIDE SEQUENCE [LARGE SCALE GENOMIC DNA]</scope>
    <source>
        <strain evidence="1 2">KIS18-15</strain>
    </source>
</reference>
<dbReference type="RefSeq" id="WP_135987199.1">
    <property type="nucleotide sequence ID" value="NZ_SRXU01000010.1"/>
</dbReference>
<evidence type="ECO:0000313" key="1">
    <source>
        <dbReference type="EMBL" id="TGX38295.1"/>
    </source>
</evidence>
<dbReference type="AlphaFoldDB" id="A0A4S1W8Z0"/>
<proteinExistence type="predicted"/>
<dbReference type="Proteomes" id="UP000309848">
    <property type="component" value="Unassembled WGS sequence"/>
</dbReference>
<gene>
    <name evidence="1" type="ORF">E5A74_18925</name>
</gene>
<sequence>MSLKHRLLPSVNSVGTALLPVEDAAQLAAAQAHRAVALMIDERANAHKAGAAADFGADAIALASRGADHLTLAANCFGQSHQALAGLLDDLGFGPQCPVGRFEMMSAA</sequence>
<name>A0A4S1W8Z0_9SPHN</name>